<dbReference type="PANTHER" id="PTHR11802">
    <property type="entry name" value="SERINE PROTEASE FAMILY S10 SERINE CARBOXYPEPTIDASE"/>
    <property type="match status" value="1"/>
</dbReference>
<evidence type="ECO:0000256" key="6">
    <source>
        <dbReference type="SAM" id="MobiDB-lite"/>
    </source>
</evidence>
<dbReference type="InterPro" id="IPR001563">
    <property type="entry name" value="Peptidase_S10"/>
</dbReference>
<evidence type="ECO:0000313" key="9">
    <source>
        <dbReference type="Proteomes" id="UP001589858"/>
    </source>
</evidence>
<dbReference type="SUPFAM" id="SSF53474">
    <property type="entry name" value="alpha/beta-Hydrolases"/>
    <property type="match status" value="1"/>
</dbReference>
<dbReference type="Gene3D" id="3.40.50.1820">
    <property type="entry name" value="alpha/beta hydrolase"/>
    <property type="match status" value="1"/>
</dbReference>
<name>A0ABV6S2D4_9SPHN</name>
<gene>
    <name evidence="8" type="ORF">ACFFF8_02120</name>
</gene>
<dbReference type="PROSITE" id="PS00131">
    <property type="entry name" value="CARBOXYPEPT_SER_SER"/>
    <property type="match status" value="1"/>
</dbReference>
<evidence type="ECO:0000256" key="4">
    <source>
        <dbReference type="ARBA" id="ARBA00022801"/>
    </source>
</evidence>
<evidence type="ECO:0000256" key="7">
    <source>
        <dbReference type="SAM" id="SignalP"/>
    </source>
</evidence>
<dbReference type="PANTHER" id="PTHR11802:SF3">
    <property type="entry name" value="RETINOID-INDUCIBLE SERINE CARBOXYPEPTIDASE"/>
    <property type="match status" value="1"/>
</dbReference>
<dbReference type="EMBL" id="JBHLTM010000009">
    <property type="protein sequence ID" value="MFC0683385.1"/>
    <property type="molecule type" value="Genomic_DNA"/>
</dbReference>
<accession>A0ABV6S2D4</accession>
<evidence type="ECO:0000313" key="8">
    <source>
        <dbReference type="EMBL" id="MFC0683385.1"/>
    </source>
</evidence>
<proteinExistence type="predicted"/>
<evidence type="ECO:0000256" key="1">
    <source>
        <dbReference type="ARBA" id="ARBA00022645"/>
    </source>
</evidence>
<dbReference type="Proteomes" id="UP001589858">
    <property type="component" value="Unassembled WGS sequence"/>
</dbReference>
<evidence type="ECO:0000256" key="3">
    <source>
        <dbReference type="ARBA" id="ARBA00022729"/>
    </source>
</evidence>
<dbReference type="InterPro" id="IPR029058">
    <property type="entry name" value="AB_hydrolase_fold"/>
</dbReference>
<reference evidence="8 9" key="1">
    <citation type="submission" date="2024-09" db="EMBL/GenBank/DDBJ databases">
        <authorList>
            <person name="Sun Q."/>
            <person name="Mori K."/>
        </authorList>
    </citation>
    <scope>NUCLEOTIDE SEQUENCE [LARGE SCALE GENOMIC DNA]</scope>
    <source>
        <strain evidence="8 9">CICC 11035S</strain>
    </source>
</reference>
<keyword evidence="3 7" id="KW-0732">Signal</keyword>
<keyword evidence="4" id="KW-0378">Hydrolase</keyword>
<keyword evidence="1" id="KW-0121">Carboxypeptidase</keyword>
<keyword evidence="5" id="KW-0325">Glycoprotein</keyword>
<evidence type="ECO:0000256" key="2">
    <source>
        <dbReference type="ARBA" id="ARBA00022670"/>
    </source>
</evidence>
<dbReference type="InterPro" id="IPR018202">
    <property type="entry name" value="Ser_caboxypep_ser_AS"/>
</dbReference>
<organism evidence="8 9">
    <name type="scientific">Novosphingobium clariflavum</name>
    <dbReference type="NCBI Taxonomy" id="2029884"/>
    <lineage>
        <taxon>Bacteria</taxon>
        <taxon>Pseudomonadati</taxon>
        <taxon>Pseudomonadota</taxon>
        <taxon>Alphaproteobacteria</taxon>
        <taxon>Sphingomonadales</taxon>
        <taxon>Sphingomonadaceae</taxon>
        <taxon>Novosphingobium</taxon>
    </lineage>
</organism>
<sequence>MRTVSLACLALSLALAAGPAATYAADKSDHGQAPEAKEEKKDDSQLAPFPAAKSVKQSAVIGGKTVSYVATVGALPVKDEKGKTIGEVVYTAYTVPGAPANRPVTFAFNGGPGAASVYLNLGAIGPKRVQFGAQGDAPSDPAVLHDNANSWLDFTDLVFIDPIGTGFSRSRVDAEATKKAFFTSENDIKYLSRIVYDWLNTNGRLTSRKYLAGESYGGYRVPRLAYYLQTQMGVGINGMTLVSPYLDPPAIGDDDGLSPLPWMLNLPAMAAGHLEREGKLSAEAMAPIEQYLKTEYVADFLAGPKDKAATDRLSAKVAEITGLDPALVRRMNGRVDIGTYLREIRRDQGLVGSVYDSNFTAFDPFPASARPQYGDPLLTTLIAPTTSAMVDFVTRQVGWKVDARYNALSFEVNEAWDRDNTDNPVKDLRQAISIDPKMTVDIVHGWDDLSCPYFGSRLIISQMPEFGRADRVNLHMYPGGHMFYSRTDSGAALRRDIMASYRAGA</sequence>
<protein>
    <submittedName>
        <fullName evidence="8">S10 family peptidase</fullName>
    </submittedName>
</protein>
<keyword evidence="2" id="KW-0645">Protease</keyword>
<keyword evidence="9" id="KW-1185">Reference proteome</keyword>
<feature type="chain" id="PRO_5045769579" evidence="7">
    <location>
        <begin position="25"/>
        <end position="505"/>
    </location>
</feature>
<evidence type="ECO:0000256" key="5">
    <source>
        <dbReference type="ARBA" id="ARBA00023180"/>
    </source>
</evidence>
<dbReference type="Pfam" id="PF00450">
    <property type="entry name" value="Peptidase_S10"/>
    <property type="match status" value="1"/>
</dbReference>
<feature type="signal peptide" evidence="7">
    <location>
        <begin position="1"/>
        <end position="24"/>
    </location>
</feature>
<comment type="caution">
    <text evidence="8">The sequence shown here is derived from an EMBL/GenBank/DDBJ whole genome shotgun (WGS) entry which is preliminary data.</text>
</comment>
<feature type="compositionally biased region" description="Basic and acidic residues" evidence="6">
    <location>
        <begin position="26"/>
        <end position="44"/>
    </location>
</feature>
<dbReference type="RefSeq" id="WP_267220302.1">
    <property type="nucleotide sequence ID" value="NZ_JAPCWC010000007.1"/>
</dbReference>
<feature type="region of interest" description="Disordered" evidence="6">
    <location>
        <begin position="24"/>
        <end position="46"/>
    </location>
</feature>